<dbReference type="Pfam" id="PF00072">
    <property type="entry name" value="Response_reg"/>
    <property type="match status" value="1"/>
</dbReference>
<dbReference type="GO" id="GO:0005829">
    <property type="term" value="C:cytosol"/>
    <property type="evidence" value="ECO:0007669"/>
    <property type="project" value="TreeGrafter"/>
</dbReference>
<dbReference type="InterPro" id="IPR000792">
    <property type="entry name" value="Tscrpt_reg_LuxR_C"/>
</dbReference>
<dbReference type="InterPro" id="IPR039420">
    <property type="entry name" value="WalR-like"/>
</dbReference>
<dbReference type="Gene3D" id="3.40.50.2300">
    <property type="match status" value="1"/>
</dbReference>
<evidence type="ECO:0000256" key="2">
    <source>
        <dbReference type="ARBA" id="ARBA00023012"/>
    </source>
</evidence>
<feature type="domain" description="Response regulatory" evidence="9">
    <location>
        <begin position="17"/>
        <end position="133"/>
    </location>
</feature>
<evidence type="ECO:0000259" key="8">
    <source>
        <dbReference type="PROSITE" id="PS50043"/>
    </source>
</evidence>
<dbReference type="Pfam" id="PF00196">
    <property type="entry name" value="GerE"/>
    <property type="match status" value="1"/>
</dbReference>
<keyword evidence="4" id="KW-0238">DNA-binding</keyword>
<dbReference type="AlphaFoldDB" id="A0A4U8YRK5"/>
<evidence type="ECO:0000256" key="3">
    <source>
        <dbReference type="ARBA" id="ARBA00023015"/>
    </source>
</evidence>
<evidence type="ECO:0000313" key="11">
    <source>
        <dbReference type="Proteomes" id="UP000507962"/>
    </source>
</evidence>
<evidence type="ECO:0000256" key="4">
    <source>
        <dbReference type="ARBA" id="ARBA00023125"/>
    </source>
</evidence>
<dbReference type="SUPFAM" id="SSF46894">
    <property type="entry name" value="C-terminal effector domain of the bipartite response regulators"/>
    <property type="match status" value="1"/>
</dbReference>
<protein>
    <submittedName>
        <fullName evidence="10">Transcription regulator luxr c-terminal</fullName>
    </submittedName>
</protein>
<dbReference type="GO" id="GO:0032993">
    <property type="term" value="C:protein-DNA complex"/>
    <property type="evidence" value="ECO:0007669"/>
    <property type="project" value="TreeGrafter"/>
</dbReference>
<dbReference type="InterPro" id="IPR011006">
    <property type="entry name" value="CheY-like_superfamily"/>
</dbReference>
<evidence type="ECO:0000256" key="5">
    <source>
        <dbReference type="ARBA" id="ARBA00023163"/>
    </source>
</evidence>
<accession>A0A4U8YRK5</accession>
<feature type="domain" description="HTH luxR-type" evidence="8">
    <location>
        <begin position="259"/>
        <end position="324"/>
    </location>
</feature>
<evidence type="ECO:0000256" key="6">
    <source>
        <dbReference type="PROSITE-ProRule" id="PRU00169"/>
    </source>
</evidence>
<organism evidence="10 11">
    <name type="scientific">Desulfoluna butyratoxydans</name>
    <dbReference type="NCBI Taxonomy" id="231438"/>
    <lineage>
        <taxon>Bacteria</taxon>
        <taxon>Pseudomonadati</taxon>
        <taxon>Thermodesulfobacteriota</taxon>
        <taxon>Desulfobacteria</taxon>
        <taxon>Desulfobacterales</taxon>
        <taxon>Desulfolunaceae</taxon>
        <taxon>Desulfoluna</taxon>
    </lineage>
</organism>
<keyword evidence="5" id="KW-0804">Transcription</keyword>
<dbReference type="SUPFAM" id="SSF52172">
    <property type="entry name" value="CheY-like"/>
    <property type="match status" value="1"/>
</dbReference>
<keyword evidence="3" id="KW-0805">Transcription regulation</keyword>
<evidence type="ECO:0000259" key="9">
    <source>
        <dbReference type="PROSITE" id="PS50110"/>
    </source>
</evidence>
<keyword evidence="7" id="KW-0175">Coiled coil</keyword>
<dbReference type="PROSITE" id="PS50043">
    <property type="entry name" value="HTH_LUXR_2"/>
    <property type="match status" value="1"/>
</dbReference>
<evidence type="ECO:0000256" key="1">
    <source>
        <dbReference type="ARBA" id="ARBA00022553"/>
    </source>
</evidence>
<dbReference type="GO" id="GO:0000976">
    <property type="term" value="F:transcription cis-regulatory region binding"/>
    <property type="evidence" value="ECO:0007669"/>
    <property type="project" value="TreeGrafter"/>
</dbReference>
<dbReference type="InterPro" id="IPR016032">
    <property type="entry name" value="Sig_transdc_resp-reg_C-effctor"/>
</dbReference>
<dbReference type="SMART" id="SM00421">
    <property type="entry name" value="HTH_LUXR"/>
    <property type="match status" value="1"/>
</dbReference>
<feature type="coiled-coil region" evidence="7">
    <location>
        <begin position="160"/>
        <end position="198"/>
    </location>
</feature>
<dbReference type="Proteomes" id="UP000507962">
    <property type="component" value="Unassembled WGS sequence"/>
</dbReference>
<evidence type="ECO:0000256" key="7">
    <source>
        <dbReference type="SAM" id="Coils"/>
    </source>
</evidence>
<dbReference type="PANTHER" id="PTHR48111">
    <property type="entry name" value="REGULATOR OF RPOS"/>
    <property type="match status" value="1"/>
</dbReference>
<dbReference type="RefSeq" id="WP_180139877.1">
    <property type="nucleotide sequence ID" value="NZ_CAADHO010000003.1"/>
</dbReference>
<dbReference type="EMBL" id="CAADHO010000003">
    <property type="protein sequence ID" value="VFQ44422.1"/>
    <property type="molecule type" value="Genomic_DNA"/>
</dbReference>
<dbReference type="CDD" id="cd06170">
    <property type="entry name" value="LuxR_C_like"/>
    <property type="match status" value="1"/>
</dbReference>
<dbReference type="Gene3D" id="1.10.10.10">
    <property type="entry name" value="Winged helix-like DNA-binding domain superfamily/Winged helix DNA-binding domain"/>
    <property type="match status" value="1"/>
</dbReference>
<proteinExistence type="predicted"/>
<dbReference type="PROSITE" id="PS50110">
    <property type="entry name" value="RESPONSE_REGULATORY"/>
    <property type="match status" value="1"/>
</dbReference>
<keyword evidence="2" id="KW-0902">Two-component regulatory system</keyword>
<dbReference type="CDD" id="cd19920">
    <property type="entry name" value="REC_PA4781-like"/>
    <property type="match status" value="1"/>
</dbReference>
<keyword evidence="1 6" id="KW-0597">Phosphoprotein</keyword>
<dbReference type="InterPro" id="IPR036388">
    <property type="entry name" value="WH-like_DNA-bd_sf"/>
</dbReference>
<name>A0A4U8YRK5_9BACT</name>
<dbReference type="InterPro" id="IPR001789">
    <property type="entry name" value="Sig_transdc_resp-reg_receiver"/>
</dbReference>
<feature type="modified residue" description="4-aspartylphosphate" evidence="6">
    <location>
        <position position="66"/>
    </location>
</feature>
<gene>
    <name evidence="10" type="ORF">MSL71_20710</name>
</gene>
<dbReference type="PANTHER" id="PTHR48111:SF1">
    <property type="entry name" value="TWO-COMPONENT RESPONSE REGULATOR ORR33"/>
    <property type="match status" value="1"/>
</dbReference>
<dbReference type="GO" id="GO:0000156">
    <property type="term" value="F:phosphorelay response regulator activity"/>
    <property type="evidence" value="ECO:0007669"/>
    <property type="project" value="TreeGrafter"/>
</dbReference>
<reference evidence="10 11" key="1">
    <citation type="submission" date="2019-03" db="EMBL/GenBank/DDBJ databases">
        <authorList>
            <person name="Nijsse B."/>
        </authorList>
    </citation>
    <scope>NUCLEOTIDE SEQUENCE [LARGE SCALE GENOMIC DNA]</scope>
    <source>
        <strain evidence="10">Desulfoluna butyratoxydans MSL71</strain>
    </source>
</reference>
<dbReference type="PROSITE" id="PS00622">
    <property type="entry name" value="HTH_LUXR_1"/>
    <property type="match status" value="1"/>
</dbReference>
<keyword evidence="11" id="KW-1185">Reference proteome</keyword>
<dbReference type="GO" id="GO:0006355">
    <property type="term" value="P:regulation of DNA-templated transcription"/>
    <property type="evidence" value="ECO:0007669"/>
    <property type="project" value="InterPro"/>
</dbReference>
<dbReference type="SMART" id="SM00448">
    <property type="entry name" value="REC"/>
    <property type="match status" value="1"/>
</dbReference>
<sequence>MEKDHMTSGHWNHAEGNILVVDDNPENLRILVKLLTEAGYKVHAAAKGSLALGAVERSLPDLILLDIKMSGMDGYEVCRRLKADGRTAEVPVIFISALDDAQDKVKGFGLGCADYITKPFQLEEVLARVRTHLGVFRLKRQLNDKIRLLHHEIIERQRVEAMLQEKHDQMEQEVARRTAELQEKSRHLEEVNQALKAMLDHRDLEKRAIEDNMAANLKKYVTPYLDQMRRTVREEEHRTTLTIIETNLNELVVPIRNSISSKYMELTPTEIKVADLIRQDKGSKEIAEHLNLSISTVANFRHNIRKKLGLNNKKTNLKTYLSTLAP</sequence>
<evidence type="ECO:0000313" key="10">
    <source>
        <dbReference type="EMBL" id="VFQ44422.1"/>
    </source>
</evidence>